<evidence type="ECO:0000313" key="2">
    <source>
        <dbReference type="EMBL" id="SNX72380.1"/>
    </source>
</evidence>
<protein>
    <submittedName>
        <fullName evidence="2">Glyoxalase/bleomycin resistance protein/dioxygenase superfamily protein</fullName>
    </submittedName>
</protein>
<proteinExistence type="predicted"/>
<evidence type="ECO:0000313" key="3">
    <source>
        <dbReference type="Proteomes" id="UP000219467"/>
    </source>
</evidence>
<keyword evidence="2" id="KW-0560">Oxidoreductase</keyword>
<dbReference type="SUPFAM" id="SSF54593">
    <property type="entry name" value="Glyoxalase/Bleomycin resistance protein/Dihydroxybiphenyl dioxygenase"/>
    <property type="match status" value="1"/>
</dbReference>
<dbReference type="GO" id="GO:0051213">
    <property type="term" value="F:dioxygenase activity"/>
    <property type="evidence" value="ECO:0007669"/>
    <property type="project" value="UniProtKB-KW"/>
</dbReference>
<feature type="domain" description="VOC" evidence="1">
    <location>
        <begin position="6"/>
        <end position="133"/>
    </location>
</feature>
<organism evidence="2 3">
    <name type="scientific">Cereibacter ovatus</name>
    <dbReference type="NCBI Taxonomy" id="439529"/>
    <lineage>
        <taxon>Bacteria</taxon>
        <taxon>Pseudomonadati</taxon>
        <taxon>Pseudomonadota</taxon>
        <taxon>Alphaproteobacteria</taxon>
        <taxon>Rhodobacterales</taxon>
        <taxon>Paracoccaceae</taxon>
        <taxon>Cereibacter</taxon>
    </lineage>
</organism>
<name>A0A285CXW8_9RHOB</name>
<dbReference type="Pfam" id="PF00903">
    <property type="entry name" value="Glyoxalase"/>
    <property type="match status" value="1"/>
</dbReference>
<reference evidence="3" key="1">
    <citation type="submission" date="2017-08" db="EMBL/GenBank/DDBJ databases">
        <authorList>
            <person name="Varghese N."/>
            <person name="Submissions S."/>
        </authorList>
    </citation>
    <scope>NUCLEOTIDE SEQUENCE [LARGE SCALE GENOMIC DNA]</scope>
    <source>
        <strain evidence="3">JA234</strain>
    </source>
</reference>
<evidence type="ECO:0000259" key="1">
    <source>
        <dbReference type="PROSITE" id="PS51819"/>
    </source>
</evidence>
<dbReference type="InterPro" id="IPR037523">
    <property type="entry name" value="VOC_core"/>
</dbReference>
<dbReference type="Proteomes" id="UP000219467">
    <property type="component" value="Unassembled WGS sequence"/>
</dbReference>
<dbReference type="OrthoDB" id="9812656at2"/>
<dbReference type="PANTHER" id="PTHR21366:SF22">
    <property type="entry name" value="VOC DOMAIN-CONTAINING PROTEIN"/>
    <property type="match status" value="1"/>
</dbReference>
<dbReference type="InterPro" id="IPR004360">
    <property type="entry name" value="Glyas_Fos-R_dOase_dom"/>
</dbReference>
<dbReference type="PANTHER" id="PTHR21366">
    <property type="entry name" value="GLYOXALASE FAMILY PROTEIN"/>
    <property type="match status" value="1"/>
</dbReference>
<dbReference type="AlphaFoldDB" id="A0A285CXW8"/>
<sequence>MTHPPILGTLEAALYADDLDAARQFYGDLIGLPLIAEAAGRHIFFRVGEGVLLIFNPAATEKPPGNAALPVPPHGARGPGHYCLSVPPEALDLWRHRLEQAGVAIEADFHWPNGARSIYVRDPAGNSIELADPAIWV</sequence>
<dbReference type="InterPro" id="IPR029068">
    <property type="entry name" value="Glyas_Bleomycin-R_OHBP_Dase"/>
</dbReference>
<keyword evidence="2" id="KW-0223">Dioxygenase</keyword>
<accession>A0A285CXW8</accession>
<keyword evidence="3" id="KW-1185">Reference proteome</keyword>
<dbReference type="PROSITE" id="PS51819">
    <property type="entry name" value="VOC"/>
    <property type="match status" value="1"/>
</dbReference>
<dbReference type="Gene3D" id="3.10.180.10">
    <property type="entry name" value="2,3-Dihydroxybiphenyl 1,2-Dioxygenase, domain 1"/>
    <property type="match status" value="1"/>
</dbReference>
<dbReference type="EMBL" id="OAOQ01000012">
    <property type="protein sequence ID" value="SNX72380.1"/>
    <property type="molecule type" value="Genomic_DNA"/>
</dbReference>
<dbReference type="InterPro" id="IPR050383">
    <property type="entry name" value="GlyoxalaseI/FosfomycinResist"/>
</dbReference>
<dbReference type="RefSeq" id="WP_097031054.1">
    <property type="nucleotide sequence ID" value="NZ_OAOQ01000012.1"/>
</dbReference>
<gene>
    <name evidence="2" type="ORF">SAMN05878503_11252</name>
</gene>